<proteinExistence type="predicted"/>
<dbReference type="Proteomes" id="UP001355653">
    <property type="component" value="Unassembled WGS sequence"/>
</dbReference>
<dbReference type="EMBL" id="JAROBY010000016">
    <property type="protein sequence ID" value="MEB4794443.1"/>
    <property type="molecule type" value="Genomic_DNA"/>
</dbReference>
<reference evidence="1 2" key="1">
    <citation type="submission" date="2023-03" db="EMBL/GenBank/DDBJ databases">
        <title>Bacillus Genome Sequencing.</title>
        <authorList>
            <person name="Dunlap C."/>
        </authorList>
    </citation>
    <scope>NUCLEOTIDE SEQUENCE [LARGE SCALE GENOMIC DNA]</scope>
    <source>
        <strain evidence="1 2">NRS-1351</strain>
    </source>
</reference>
<sequence length="41" mass="4567">MKQKAAKLLATSGLAAVFLLRTWSRGTADRRPRRTAVTRNP</sequence>
<keyword evidence="2" id="KW-1185">Reference proteome</keyword>
<accession>A0ABU6D9P7</accession>
<name>A0ABU6D9P7_9BACL</name>
<protein>
    <submittedName>
        <fullName evidence="1">Uncharacterized protein</fullName>
    </submittedName>
</protein>
<organism evidence="1 2">
    <name type="scientific">Paenibacillus chondroitinus</name>
    <dbReference type="NCBI Taxonomy" id="59842"/>
    <lineage>
        <taxon>Bacteria</taxon>
        <taxon>Bacillati</taxon>
        <taxon>Bacillota</taxon>
        <taxon>Bacilli</taxon>
        <taxon>Bacillales</taxon>
        <taxon>Paenibacillaceae</taxon>
        <taxon>Paenibacillus</taxon>
    </lineage>
</organism>
<evidence type="ECO:0000313" key="1">
    <source>
        <dbReference type="EMBL" id="MEB4794443.1"/>
    </source>
</evidence>
<dbReference type="RefSeq" id="WP_325074273.1">
    <property type="nucleotide sequence ID" value="NZ_JAROBY010000016.1"/>
</dbReference>
<gene>
    <name evidence="1" type="ORF">P5G65_11085</name>
</gene>
<evidence type="ECO:0000313" key="2">
    <source>
        <dbReference type="Proteomes" id="UP001355653"/>
    </source>
</evidence>
<comment type="caution">
    <text evidence="1">The sequence shown here is derived from an EMBL/GenBank/DDBJ whole genome shotgun (WGS) entry which is preliminary data.</text>
</comment>